<dbReference type="Proteomes" id="UP001558652">
    <property type="component" value="Unassembled WGS sequence"/>
</dbReference>
<dbReference type="PANTHER" id="PTHR12236:SF95">
    <property type="entry name" value="CUTICULAR PROTEIN 76BD, ISOFORM C-RELATED"/>
    <property type="match status" value="1"/>
</dbReference>
<dbReference type="InterPro" id="IPR000618">
    <property type="entry name" value="Insect_cuticle"/>
</dbReference>
<dbReference type="InterPro" id="IPR031311">
    <property type="entry name" value="CHIT_BIND_RR_consensus"/>
</dbReference>
<protein>
    <recommendedName>
        <fullName evidence="5">Cuticle protein</fullName>
    </recommendedName>
</protein>
<dbReference type="InterPro" id="IPR051217">
    <property type="entry name" value="Insect_Cuticle_Struc_Prot"/>
</dbReference>
<sequence>MVAAANAGIISSHAALGAPLALAHASPYSYARAAPLALAHAAPLSYAHAAPLAVAAHKVVAAPAVDYYDPHPQYSYQYSVHDAHTGDIKSQHESRDGDVVQGSYSLVEPDGSSRTVDYTADPHNGFNAVVHRTANAHPAPAIVKTVAAAPAIVKTAVAAPALYSHAAPALYSHAAPALYSHAAPALLSHASPIISHHY</sequence>
<gene>
    <name evidence="3" type="ORF">AAG570_002922</name>
</gene>
<evidence type="ECO:0000313" key="3">
    <source>
        <dbReference type="EMBL" id="KAL1122592.1"/>
    </source>
</evidence>
<dbReference type="PROSITE" id="PS51155">
    <property type="entry name" value="CHIT_BIND_RR_2"/>
    <property type="match status" value="1"/>
</dbReference>
<dbReference type="GO" id="GO:0042302">
    <property type="term" value="F:structural constituent of cuticle"/>
    <property type="evidence" value="ECO:0007669"/>
    <property type="project" value="UniProtKB-UniRule"/>
</dbReference>
<name>A0ABD0YHP2_9HEMI</name>
<accession>A0ABD0YHP2</accession>
<dbReference type="AlphaFoldDB" id="A0ABD0YHP2"/>
<organism evidence="3 4">
    <name type="scientific">Ranatra chinensis</name>
    <dbReference type="NCBI Taxonomy" id="642074"/>
    <lineage>
        <taxon>Eukaryota</taxon>
        <taxon>Metazoa</taxon>
        <taxon>Ecdysozoa</taxon>
        <taxon>Arthropoda</taxon>
        <taxon>Hexapoda</taxon>
        <taxon>Insecta</taxon>
        <taxon>Pterygota</taxon>
        <taxon>Neoptera</taxon>
        <taxon>Paraneoptera</taxon>
        <taxon>Hemiptera</taxon>
        <taxon>Heteroptera</taxon>
        <taxon>Panheteroptera</taxon>
        <taxon>Nepomorpha</taxon>
        <taxon>Nepidae</taxon>
        <taxon>Ranatrinae</taxon>
        <taxon>Ranatra</taxon>
    </lineage>
</organism>
<dbReference type="EMBL" id="JBFDAA010000013">
    <property type="protein sequence ID" value="KAL1122592.1"/>
    <property type="molecule type" value="Genomic_DNA"/>
</dbReference>
<dbReference type="PRINTS" id="PR00947">
    <property type="entry name" value="CUTICLE"/>
</dbReference>
<evidence type="ECO:0000313" key="4">
    <source>
        <dbReference type="Proteomes" id="UP001558652"/>
    </source>
</evidence>
<dbReference type="PROSITE" id="PS00233">
    <property type="entry name" value="CHIT_BIND_RR_1"/>
    <property type="match status" value="1"/>
</dbReference>
<proteinExistence type="predicted"/>
<evidence type="ECO:0000256" key="1">
    <source>
        <dbReference type="ARBA" id="ARBA00022460"/>
    </source>
</evidence>
<comment type="caution">
    <text evidence="3">The sequence shown here is derived from an EMBL/GenBank/DDBJ whole genome shotgun (WGS) entry which is preliminary data.</text>
</comment>
<dbReference type="PANTHER" id="PTHR12236">
    <property type="entry name" value="STRUCTURAL CONTITUENT OF CUTICLE"/>
    <property type="match status" value="1"/>
</dbReference>
<dbReference type="Pfam" id="PF00379">
    <property type="entry name" value="Chitin_bind_4"/>
    <property type="match status" value="1"/>
</dbReference>
<reference evidence="3 4" key="1">
    <citation type="submission" date="2024-07" db="EMBL/GenBank/DDBJ databases">
        <title>Chromosome-level genome assembly of the water stick insect Ranatra chinensis (Heteroptera: Nepidae).</title>
        <authorList>
            <person name="Liu X."/>
        </authorList>
    </citation>
    <scope>NUCLEOTIDE SEQUENCE [LARGE SCALE GENOMIC DNA]</scope>
    <source>
        <strain evidence="3">Cailab_2021Rc</strain>
        <tissue evidence="3">Muscle</tissue>
    </source>
</reference>
<evidence type="ECO:0000256" key="2">
    <source>
        <dbReference type="PROSITE-ProRule" id="PRU00497"/>
    </source>
</evidence>
<keyword evidence="4" id="KW-1185">Reference proteome</keyword>
<keyword evidence="1 2" id="KW-0193">Cuticle</keyword>
<evidence type="ECO:0008006" key="5">
    <source>
        <dbReference type="Google" id="ProtNLM"/>
    </source>
</evidence>